<keyword evidence="1" id="KW-0472">Membrane</keyword>
<organism evidence="2 3">
    <name type="scientific">Actinoplanes friuliensis DSM 7358</name>
    <dbReference type="NCBI Taxonomy" id="1246995"/>
    <lineage>
        <taxon>Bacteria</taxon>
        <taxon>Bacillati</taxon>
        <taxon>Actinomycetota</taxon>
        <taxon>Actinomycetes</taxon>
        <taxon>Micromonosporales</taxon>
        <taxon>Micromonosporaceae</taxon>
        <taxon>Actinoplanes</taxon>
    </lineage>
</organism>
<keyword evidence="3" id="KW-1185">Reference proteome</keyword>
<dbReference type="EMBL" id="CP006272">
    <property type="protein sequence ID" value="AGZ46230.1"/>
    <property type="molecule type" value="Genomic_DNA"/>
</dbReference>
<gene>
    <name evidence="2" type="ORF">AFR_39880</name>
</gene>
<keyword evidence="1" id="KW-1133">Transmembrane helix</keyword>
<dbReference type="HOGENOM" id="CLU_1399875_0_0_11"/>
<evidence type="ECO:0000313" key="3">
    <source>
        <dbReference type="Proteomes" id="UP000017746"/>
    </source>
</evidence>
<keyword evidence="1" id="KW-0812">Transmembrane</keyword>
<dbReference type="PATRIC" id="fig|1246995.3.peg.8069"/>
<evidence type="ECO:0000256" key="1">
    <source>
        <dbReference type="SAM" id="Phobius"/>
    </source>
</evidence>
<feature type="transmembrane region" description="Helical" evidence="1">
    <location>
        <begin position="31"/>
        <end position="51"/>
    </location>
</feature>
<dbReference type="AlphaFoldDB" id="U5WDY1"/>
<accession>U5WDY1</accession>
<evidence type="ECO:0000313" key="2">
    <source>
        <dbReference type="EMBL" id="AGZ46230.1"/>
    </source>
</evidence>
<protein>
    <submittedName>
        <fullName evidence="2">Uncharacterized protein</fullName>
    </submittedName>
</protein>
<reference evidence="2 3" key="1">
    <citation type="journal article" date="2014" name="J. Biotechnol.">
        <title>Complete genome sequence of the actinobacterium Actinoplanes friuliensis HAG 010964, producer of the lipopeptide antibiotic friulimycin.</title>
        <authorList>
            <person name="Ruckert C."/>
            <person name="Szczepanowski R."/>
            <person name="Albersmeier A."/>
            <person name="Goesmann A."/>
            <person name="Fischer N."/>
            <person name="Steinkamper A."/>
            <person name="Puhler A."/>
            <person name="Biener R."/>
            <person name="Schwartz D."/>
            <person name="Kalinowski J."/>
        </authorList>
    </citation>
    <scope>NUCLEOTIDE SEQUENCE [LARGE SCALE GENOMIC DNA]</scope>
    <source>
        <strain evidence="2 3">DSM 7358</strain>
    </source>
</reference>
<dbReference type="KEGG" id="afs:AFR_39880"/>
<proteinExistence type="predicted"/>
<name>U5WDY1_9ACTN</name>
<sequence length="208" mass="21506">MTEAAFFVSRAIVRCLQPSGFRLVAVSIRGWQLAGAGLVVLALVAAGAFALRPRGSTEAVVSTCLRLEASDEQQAAAEEALCDRRALDEARRAPVPAGAVQDSSATDIYKALNKAICHPPGGSICRRGSRPQPATDADVGVVRQIIADLRFGDAVVRLSGPGDPAPDGAVVYGVRLGGSYCAVSYVQMGVGAYPGDVRGLLPNGQCLA</sequence>
<dbReference type="Proteomes" id="UP000017746">
    <property type="component" value="Chromosome"/>
</dbReference>
<dbReference type="STRING" id="1246995.AFR_39880"/>